<dbReference type="PANTHER" id="PTHR45432">
    <property type="entry name" value="CHAPERONE PROTEIN DNAJ 11, CHLOROPLASTIC-LIKE"/>
    <property type="match status" value="1"/>
</dbReference>
<dbReference type="Proteomes" id="UP001497480">
    <property type="component" value="Unassembled WGS sequence"/>
</dbReference>
<protein>
    <recommendedName>
        <fullName evidence="1">J domain-containing protein</fullName>
    </recommendedName>
</protein>
<feature type="domain" description="J" evidence="1">
    <location>
        <begin position="42"/>
        <end position="108"/>
    </location>
</feature>
<evidence type="ECO:0000313" key="2">
    <source>
        <dbReference type="EMBL" id="CAL0315934.1"/>
    </source>
</evidence>
<dbReference type="PRINTS" id="PR00625">
    <property type="entry name" value="JDOMAIN"/>
</dbReference>
<dbReference type="Pfam" id="PF00226">
    <property type="entry name" value="DnaJ"/>
    <property type="match status" value="1"/>
</dbReference>
<sequence>MTATLNLSFSAASVRLPKKCRHSTGSSTVVSARAVESQRPSRLYEVLQIKQNASAMEIKAAYRSLAKVYHPDSSLRQCEWKERVFIEIHDAYETLSDPAARATYDESLTAARGGNRELVSMNGLYQTRNWETDQCW</sequence>
<dbReference type="PANTHER" id="PTHR45432:SF5">
    <property type="entry name" value="PROTEIN DNAJ, PUTATIVE-RELATED"/>
    <property type="match status" value="1"/>
</dbReference>
<organism evidence="2 3">
    <name type="scientific">Lupinus luteus</name>
    <name type="common">European yellow lupine</name>
    <dbReference type="NCBI Taxonomy" id="3873"/>
    <lineage>
        <taxon>Eukaryota</taxon>
        <taxon>Viridiplantae</taxon>
        <taxon>Streptophyta</taxon>
        <taxon>Embryophyta</taxon>
        <taxon>Tracheophyta</taxon>
        <taxon>Spermatophyta</taxon>
        <taxon>Magnoliopsida</taxon>
        <taxon>eudicotyledons</taxon>
        <taxon>Gunneridae</taxon>
        <taxon>Pentapetalae</taxon>
        <taxon>rosids</taxon>
        <taxon>fabids</taxon>
        <taxon>Fabales</taxon>
        <taxon>Fabaceae</taxon>
        <taxon>Papilionoideae</taxon>
        <taxon>50 kb inversion clade</taxon>
        <taxon>genistoids sensu lato</taxon>
        <taxon>core genistoids</taxon>
        <taxon>Genisteae</taxon>
        <taxon>Lupinus</taxon>
    </lineage>
</organism>
<name>A0AAV1X2N3_LUPLU</name>
<dbReference type="AlphaFoldDB" id="A0AAV1X2N3"/>
<dbReference type="PROSITE" id="PS00636">
    <property type="entry name" value="DNAJ_1"/>
    <property type="match status" value="1"/>
</dbReference>
<dbReference type="SUPFAM" id="SSF46565">
    <property type="entry name" value="Chaperone J-domain"/>
    <property type="match status" value="1"/>
</dbReference>
<dbReference type="SMART" id="SM00271">
    <property type="entry name" value="DnaJ"/>
    <property type="match status" value="1"/>
</dbReference>
<evidence type="ECO:0000313" key="3">
    <source>
        <dbReference type="Proteomes" id="UP001497480"/>
    </source>
</evidence>
<dbReference type="PROSITE" id="PS50076">
    <property type="entry name" value="DNAJ_2"/>
    <property type="match status" value="1"/>
</dbReference>
<dbReference type="Gene3D" id="1.10.287.110">
    <property type="entry name" value="DnaJ domain"/>
    <property type="match status" value="1"/>
</dbReference>
<accession>A0AAV1X2N3</accession>
<dbReference type="InterPro" id="IPR018253">
    <property type="entry name" value="DnaJ_domain_CS"/>
</dbReference>
<evidence type="ECO:0000259" key="1">
    <source>
        <dbReference type="PROSITE" id="PS50076"/>
    </source>
</evidence>
<dbReference type="EMBL" id="CAXHTB010000011">
    <property type="protein sequence ID" value="CAL0315934.1"/>
    <property type="molecule type" value="Genomic_DNA"/>
</dbReference>
<proteinExistence type="predicted"/>
<dbReference type="CDD" id="cd06257">
    <property type="entry name" value="DnaJ"/>
    <property type="match status" value="1"/>
</dbReference>
<comment type="caution">
    <text evidence="2">The sequence shown here is derived from an EMBL/GenBank/DDBJ whole genome shotgun (WGS) entry which is preliminary data.</text>
</comment>
<reference evidence="2 3" key="1">
    <citation type="submission" date="2024-03" db="EMBL/GenBank/DDBJ databases">
        <authorList>
            <person name="Martinez-Hernandez J."/>
        </authorList>
    </citation>
    <scope>NUCLEOTIDE SEQUENCE [LARGE SCALE GENOMIC DNA]</scope>
</reference>
<gene>
    <name evidence="2" type="ORF">LLUT_LOCUS16994</name>
</gene>
<dbReference type="InterPro" id="IPR001623">
    <property type="entry name" value="DnaJ_domain"/>
</dbReference>
<keyword evidence="3" id="KW-1185">Reference proteome</keyword>
<dbReference type="InterPro" id="IPR036869">
    <property type="entry name" value="J_dom_sf"/>
</dbReference>